<name>A0A8X6F8L2_TRICU</name>
<proteinExistence type="predicted"/>
<keyword evidence="2" id="KW-1185">Reference proteome</keyword>
<evidence type="ECO:0000313" key="2">
    <source>
        <dbReference type="Proteomes" id="UP000887116"/>
    </source>
</evidence>
<evidence type="ECO:0000313" key="1">
    <source>
        <dbReference type="EMBL" id="GFQ73945.1"/>
    </source>
</evidence>
<sequence>MPGKLLLPECIVPSEKFGRCGIMVCGCFLRYGLGLLISIHGKLDADSYSTILDENVLPTLSLFYRLYCCYFQDDNVTCGVVKSIVD</sequence>
<gene>
    <name evidence="1" type="primary">X975_22545</name>
    <name evidence="1" type="ORF">TNCT_53441</name>
</gene>
<dbReference type="EMBL" id="BMAO01021364">
    <property type="protein sequence ID" value="GFQ73945.1"/>
    <property type="molecule type" value="Genomic_DNA"/>
</dbReference>
<dbReference type="GO" id="GO:0003676">
    <property type="term" value="F:nucleic acid binding"/>
    <property type="evidence" value="ECO:0007669"/>
    <property type="project" value="InterPro"/>
</dbReference>
<organism evidence="1 2">
    <name type="scientific">Trichonephila clavata</name>
    <name type="common">Joro spider</name>
    <name type="synonym">Nephila clavata</name>
    <dbReference type="NCBI Taxonomy" id="2740835"/>
    <lineage>
        <taxon>Eukaryota</taxon>
        <taxon>Metazoa</taxon>
        <taxon>Ecdysozoa</taxon>
        <taxon>Arthropoda</taxon>
        <taxon>Chelicerata</taxon>
        <taxon>Arachnida</taxon>
        <taxon>Araneae</taxon>
        <taxon>Araneomorphae</taxon>
        <taxon>Entelegynae</taxon>
        <taxon>Araneoidea</taxon>
        <taxon>Nephilidae</taxon>
        <taxon>Trichonephila</taxon>
    </lineage>
</organism>
<dbReference type="AlphaFoldDB" id="A0A8X6F8L2"/>
<reference evidence="1" key="1">
    <citation type="submission" date="2020-07" db="EMBL/GenBank/DDBJ databases">
        <title>Multicomponent nature underlies the extraordinary mechanical properties of spider dragline silk.</title>
        <authorList>
            <person name="Kono N."/>
            <person name="Nakamura H."/>
            <person name="Mori M."/>
            <person name="Yoshida Y."/>
            <person name="Ohtoshi R."/>
            <person name="Malay A.D."/>
            <person name="Moran D.A.P."/>
            <person name="Tomita M."/>
            <person name="Numata K."/>
            <person name="Arakawa K."/>
        </authorList>
    </citation>
    <scope>NUCLEOTIDE SEQUENCE</scope>
</reference>
<dbReference type="OrthoDB" id="4843387at2759"/>
<comment type="caution">
    <text evidence="1">The sequence shown here is derived from an EMBL/GenBank/DDBJ whole genome shotgun (WGS) entry which is preliminary data.</text>
</comment>
<dbReference type="InterPro" id="IPR036397">
    <property type="entry name" value="RNaseH_sf"/>
</dbReference>
<dbReference type="Gene3D" id="3.30.420.10">
    <property type="entry name" value="Ribonuclease H-like superfamily/Ribonuclease H"/>
    <property type="match status" value="1"/>
</dbReference>
<dbReference type="Proteomes" id="UP000887116">
    <property type="component" value="Unassembled WGS sequence"/>
</dbReference>
<accession>A0A8X6F8L2</accession>
<protein>
    <submittedName>
        <fullName evidence="1">Transposable element Tc1 transposase</fullName>
    </submittedName>
</protein>